<proteinExistence type="inferred from homology"/>
<geneLocation type="plasmid" evidence="4">
    <name>pRg502a</name>
</geneLocation>
<dbReference type="CDD" id="cd01651">
    <property type="entry name" value="RT_G2_intron"/>
    <property type="match status" value="1"/>
</dbReference>
<keyword evidence="5" id="KW-1185">Reference proteome</keyword>
<dbReference type="PROSITE" id="PS50878">
    <property type="entry name" value="RT_POL"/>
    <property type="match status" value="1"/>
</dbReference>
<dbReference type="InterPro" id="IPR043502">
    <property type="entry name" value="DNA/RNA_pol_sf"/>
</dbReference>
<evidence type="ECO:0000256" key="2">
    <source>
        <dbReference type="SAM" id="MobiDB-lite"/>
    </source>
</evidence>
<keyword evidence="4" id="KW-0808">Transferase</keyword>
<accession>S3H6B5</accession>
<sequence>MTQRSYDRRQSIDIAAFHRQTDPVRQQRAHLGCMRTFADRLRLRQSTAGRRRVHIRSNLLDGAGKVFDHNPVIDADEKSDTPIVPEKLPNKGDDPAEAMEGRGVIGGNVIETPAYRTQSRIKHASMGIEGVREAAKRDPKMRFTALMHHITPALLVKSFHALRKQAASGVDGVTWYDYEKTLEGRVHELHREIQSGAYRAQPSRRVYIPKNDGRLRPLGIAALEEKVVQMAVSTVLNAIYEQDFLGFSYGFRQGRGQHDALDALWVGIDKRKINWILDADIRSFYDEIDHEWMVRFLSHRVGDRRLIRLIHKWLKAGTIEDGRRVASTRGTPQGSVISPVLSNIYLHYALDLWVQQWRTRDAKGDVIIVRYADDSVIGLQYEGEAQRFLQALRERLAQFGLQLHPEKTRLIRFGRYAARNCRERGIRKPETFDFLGFTHCCGRRRNDGGFKIVRLTIKKRMRTTLEAIRGTLMRRRHEPVAVVGRWLRQVLQGYLNYHAVPGNLRRLGGFRWEVGRAWRHALMRRSQRNRLSWERFQRLLRKYLPPCRLVHPHPDARLTVKTAVCGSSARTDLAGGRWATIVPTGTGHLIFVLANIATNSPIGLKAVKRNDALFDV</sequence>
<dbReference type="SUPFAM" id="SSF56672">
    <property type="entry name" value="DNA/RNA polymerases"/>
    <property type="match status" value="1"/>
</dbReference>
<keyword evidence="4" id="KW-0695">RNA-directed DNA polymerase</keyword>
<gene>
    <name evidence="4" type="ORF">RGCCGE502_33366</name>
</gene>
<comment type="similarity">
    <text evidence="1">Belongs to the bacterial reverse transcriptase family.</text>
</comment>
<dbReference type="NCBIfam" id="TIGR04416">
    <property type="entry name" value="group_II_RT_mat"/>
    <property type="match status" value="1"/>
</dbReference>
<dbReference type="EMBL" id="AEYE02000038">
    <property type="protein sequence ID" value="EPE93790.1"/>
    <property type="molecule type" value="Genomic_DNA"/>
</dbReference>
<feature type="domain" description="Reverse transcriptase" evidence="3">
    <location>
        <begin position="189"/>
        <end position="439"/>
    </location>
</feature>
<dbReference type="InterPro" id="IPR051083">
    <property type="entry name" value="GrpII_Intron_Splice-Mob/Def"/>
</dbReference>
<dbReference type="InterPro" id="IPR000477">
    <property type="entry name" value="RT_dom"/>
</dbReference>
<dbReference type="GO" id="GO:0003964">
    <property type="term" value="F:RNA-directed DNA polymerase activity"/>
    <property type="evidence" value="ECO:0007669"/>
    <property type="project" value="UniProtKB-KW"/>
</dbReference>
<feature type="region of interest" description="Disordered" evidence="2">
    <location>
        <begin position="70"/>
        <end position="98"/>
    </location>
</feature>
<keyword evidence="4" id="KW-0548">Nucleotidyltransferase</keyword>
<protein>
    <submittedName>
        <fullName evidence="4">RNA-directed DNA polymerase</fullName>
    </submittedName>
</protein>
<evidence type="ECO:0000256" key="1">
    <source>
        <dbReference type="ARBA" id="ARBA00034120"/>
    </source>
</evidence>
<comment type="caution">
    <text evidence="4">The sequence shown here is derived from an EMBL/GenBank/DDBJ whole genome shotgun (WGS) entry which is preliminary data.</text>
</comment>
<keyword evidence="4" id="KW-0614">Plasmid</keyword>
<dbReference type="PANTHER" id="PTHR34047">
    <property type="entry name" value="NUCLEAR INTRON MATURASE 1, MITOCHONDRIAL-RELATED"/>
    <property type="match status" value="1"/>
</dbReference>
<name>S3H6B5_9HYPH</name>
<dbReference type="HOGENOM" id="CLU_013584_6_0_5"/>
<dbReference type="InterPro" id="IPR030931">
    <property type="entry name" value="Group_II_RT_mat"/>
</dbReference>
<dbReference type="Pfam" id="PF00078">
    <property type="entry name" value="RVT_1"/>
    <property type="match status" value="1"/>
</dbReference>
<organism evidence="4 5">
    <name type="scientific">Rhizobium grahamii CCGE 502</name>
    <dbReference type="NCBI Taxonomy" id="990285"/>
    <lineage>
        <taxon>Bacteria</taxon>
        <taxon>Pseudomonadati</taxon>
        <taxon>Pseudomonadota</taxon>
        <taxon>Alphaproteobacteria</taxon>
        <taxon>Hyphomicrobiales</taxon>
        <taxon>Rhizobiaceae</taxon>
        <taxon>Rhizobium/Agrobacterium group</taxon>
        <taxon>Rhizobium</taxon>
    </lineage>
</organism>
<dbReference type="AlphaFoldDB" id="S3H6B5"/>
<dbReference type="Proteomes" id="UP000014411">
    <property type="component" value="Unassembled WGS sequence"/>
</dbReference>
<evidence type="ECO:0000313" key="5">
    <source>
        <dbReference type="Proteomes" id="UP000014411"/>
    </source>
</evidence>
<evidence type="ECO:0000259" key="3">
    <source>
        <dbReference type="PROSITE" id="PS50878"/>
    </source>
</evidence>
<reference evidence="4 5" key="1">
    <citation type="journal article" date="2012" name="J. Bacteriol.">
        <title>Genome sequence of Rhizobium grahamii CCGE502, a broad-host-range symbiont with low nodulation competitiveness in Phaseolus vulgaris.</title>
        <authorList>
            <person name="Althabegoiti M.J."/>
            <person name="Lozano L."/>
            <person name="Torres-Tejerizo G."/>
            <person name="Ormeno-Orrillo E."/>
            <person name="Rogel M.A."/>
            <person name="Gonzalez V."/>
            <person name="Martinez-Romero E."/>
        </authorList>
    </citation>
    <scope>NUCLEOTIDE SEQUENCE [LARGE SCALE GENOMIC DNA]</scope>
    <source>
        <strain evidence="4 5">CCGE 502</strain>
        <plasmid evidence="4">pRg502a</plasmid>
    </source>
</reference>
<dbReference type="PANTHER" id="PTHR34047:SF8">
    <property type="entry name" value="PROTEIN YKFC"/>
    <property type="match status" value="1"/>
</dbReference>
<evidence type="ECO:0000313" key="4">
    <source>
        <dbReference type="EMBL" id="EPE93790.1"/>
    </source>
</evidence>